<feature type="transmembrane region" description="Helical" evidence="10">
    <location>
        <begin position="197"/>
        <end position="222"/>
    </location>
</feature>
<feature type="domain" description="MrpA C-terminal/MbhE" evidence="14">
    <location>
        <begin position="680"/>
        <end position="759"/>
    </location>
</feature>
<dbReference type="InterPro" id="IPR046806">
    <property type="entry name" value="MrpA_C/MbhE"/>
</dbReference>
<evidence type="ECO:0000259" key="11">
    <source>
        <dbReference type="Pfam" id="PF00361"/>
    </source>
</evidence>
<feature type="domain" description="NADH:quinone oxidoreductase/Mrp antiporter transmembrane" evidence="11">
    <location>
        <begin position="118"/>
        <end position="386"/>
    </location>
</feature>
<gene>
    <name evidence="15" type="ORF">DI563_03275</name>
</gene>
<comment type="caution">
    <text evidence="15">The sequence shown here is derived from an EMBL/GenBank/DDBJ whole genome shotgun (WGS) entry which is preliminary data.</text>
</comment>
<evidence type="ECO:0000259" key="12">
    <source>
        <dbReference type="Pfam" id="PF00662"/>
    </source>
</evidence>
<dbReference type="Proteomes" id="UP000249135">
    <property type="component" value="Unassembled WGS sequence"/>
</dbReference>
<evidence type="ECO:0000256" key="3">
    <source>
        <dbReference type="ARBA" id="ARBA00022449"/>
    </source>
</evidence>
<feature type="transmembrane region" description="Helical" evidence="10">
    <location>
        <begin position="588"/>
        <end position="607"/>
    </location>
</feature>
<evidence type="ECO:0000256" key="4">
    <source>
        <dbReference type="ARBA" id="ARBA00022475"/>
    </source>
</evidence>
<feature type="transmembrane region" description="Helical" evidence="10">
    <location>
        <begin position="614"/>
        <end position="634"/>
    </location>
</feature>
<keyword evidence="7" id="KW-0406">Ion transport</keyword>
<dbReference type="PANTHER" id="PTHR43373">
    <property type="entry name" value="NA(+)/H(+) ANTIPORTER SUBUNIT"/>
    <property type="match status" value="1"/>
</dbReference>
<accession>A0A2W5S4C7</accession>
<keyword evidence="8 10" id="KW-0472">Membrane</keyword>
<dbReference type="InterPro" id="IPR025383">
    <property type="entry name" value="MrpA_C/MbhD"/>
</dbReference>
<name>A0A2W5S4C7_VARPD</name>
<evidence type="ECO:0000256" key="9">
    <source>
        <dbReference type="RuleBase" id="RU000320"/>
    </source>
</evidence>
<feature type="transmembrane region" description="Helical" evidence="10">
    <location>
        <begin position="264"/>
        <end position="283"/>
    </location>
</feature>
<dbReference type="PRINTS" id="PR01434">
    <property type="entry name" value="NADHDHGNASE5"/>
</dbReference>
<feature type="transmembrane region" description="Helical" evidence="10">
    <location>
        <begin position="398"/>
        <end position="419"/>
    </location>
</feature>
<reference evidence="15 16" key="1">
    <citation type="submission" date="2017-08" db="EMBL/GenBank/DDBJ databases">
        <title>Infants hospitalized years apart are colonized by the same room-sourced microbial strains.</title>
        <authorList>
            <person name="Brooks B."/>
            <person name="Olm M.R."/>
            <person name="Firek B.A."/>
            <person name="Baker R."/>
            <person name="Thomas B.C."/>
            <person name="Morowitz M.J."/>
            <person name="Banfield J.F."/>
        </authorList>
    </citation>
    <scope>NUCLEOTIDE SEQUENCE [LARGE SCALE GENOMIC DNA]</scope>
    <source>
        <strain evidence="15">S2_005_003_R2_41</strain>
    </source>
</reference>
<sequence length="767" mass="79152">MGQPVPRPATGAAHASAMGLAARVGFVLLPLTALAVVAALLARVDLPLAGAIEWVPALGISLAWRIDGLAALMLLMITGVGSAVFVYAGGYLAGHPGQRRLYVLLTLFMLAMIGCVTADDLFTLFLFWEATSVLSFLLVGFDHEQPGSRKSAQQALLVTGTGGLALLAGLILVGQAMGTTSISAIVERLPATPPGPVLTAGVLLVLAGAFTKSAQFPFHFWLPNAMAAPTPVSAYLHSATMVKLGVYLLARLDAGLDAWPLWQLLLQAAGSITAAWGMVLALRERDLKRILAWSTVATLGTLVALVGMPGEGAAVAVGALLLAHALYKAPLFFVAGNVDHGTGTRVIDRLGNLRHAMPWTAAAALLAGMSMAGIPLSFGYVVKDLIGDAKAAGDVLAFAPLANTVFSAIAVAVAGVAAARVFWRHPGANETPQAHEGGAALVLPPLVLAGFGVALGLFPVWAQPMVESVGVAMTAGTDPVLAPLARVLGPQLLSFAATFAIGAVVFLLWDPLHRLVDALASRLAVFGLAAQYERSLGWIPHVAAVSTRWLQHGRSPGYMAVAAAVAVLAVGLPLAMAAPALAWPAWSAPPLGVAGGVLLIAVGALAAAMLKERLVLLLGAGLVGYGSAVLFLFAGAPDVAFTQVVVETVFVVVIAAVLLALKRRGKAMSVPEPGARPLALLLSLAFATVLTALLLAAVAVPFDDTLSRWFGEQSVPAAQGRNVVNVILVDFRALDTLGEITVVMLSLLAAVPLLREVRRRRGAEAGR</sequence>
<keyword evidence="5 9" id="KW-0812">Transmembrane</keyword>
<feature type="domain" description="NADH-Ubiquinone oxidoreductase (complex I) chain 5 N-terminal" evidence="12">
    <location>
        <begin position="57"/>
        <end position="100"/>
    </location>
</feature>
<dbReference type="Pfam" id="PF00662">
    <property type="entry name" value="Proton_antipo_N"/>
    <property type="match status" value="1"/>
</dbReference>
<feature type="transmembrane region" description="Helical" evidence="10">
    <location>
        <begin position="290"/>
        <end position="308"/>
    </location>
</feature>
<proteinExistence type="predicted"/>
<evidence type="ECO:0000256" key="5">
    <source>
        <dbReference type="ARBA" id="ARBA00022692"/>
    </source>
</evidence>
<dbReference type="GO" id="GO:0006811">
    <property type="term" value="P:monoatomic ion transport"/>
    <property type="evidence" value="ECO:0007669"/>
    <property type="project" value="UniProtKB-KW"/>
</dbReference>
<dbReference type="GO" id="GO:0005886">
    <property type="term" value="C:plasma membrane"/>
    <property type="evidence" value="ECO:0007669"/>
    <property type="project" value="UniProtKB-SubCell"/>
</dbReference>
<feature type="transmembrane region" description="Helical" evidence="10">
    <location>
        <begin position="558"/>
        <end position="582"/>
    </location>
</feature>
<evidence type="ECO:0000256" key="6">
    <source>
        <dbReference type="ARBA" id="ARBA00022989"/>
    </source>
</evidence>
<feature type="transmembrane region" description="Helical" evidence="10">
    <location>
        <begin position="314"/>
        <end position="335"/>
    </location>
</feature>
<feature type="transmembrane region" description="Helical" evidence="10">
    <location>
        <begin position="488"/>
        <end position="509"/>
    </location>
</feature>
<keyword evidence="6 10" id="KW-1133">Transmembrane helix</keyword>
<dbReference type="GO" id="GO:0015297">
    <property type="term" value="F:antiporter activity"/>
    <property type="evidence" value="ECO:0007669"/>
    <property type="project" value="UniProtKB-KW"/>
</dbReference>
<dbReference type="PANTHER" id="PTHR43373:SF1">
    <property type="entry name" value="NA(+)_H(+) ANTIPORTER SUBUNIT A"/>
    <property type="match status" value="1"/>
</dbReference>
<keyword evidence="2" id="KW-0813">Transport</keyword>
<feature type="transmembrane region" description="Helical" evidence="10">
    <location>
        <begin position="101"/>
        <end position="119"/>
    </location>
</feature>
<evidence type="ECO:0000256" key="2">
    <source>
        <dbReference type="ARBA" id="ARBA00022448"/>
    </source>
</evidence>
<feature type="transmembrane region" description="Helical" evidence="10">
    <location>
        <begin position="125"/>
        <end position="143"/>
    </location>
</feature>
<dbReference type="Pfam" id="PF00361">
    <property type="entry name" value="Proton_antipo_M"/>
    <property type="match status" value="1"/>
</dbReference>
<feature type="transmembrane region" description="Helical" evidence="10">
    <location>
        <begin position="736"/>
        <end position="754"/>
    </location>
</feature>
<evidence type="ECO:0000313" key="15">
    <source>
        <dbReference type="EMBL" id="PZQ77587.1"/>
    </source>
</evidence>
<dbReference type="Pfam" id="PF13244">
    <property type="entry name" value="MbhD"/>
    <property type="match status" value="1"/>
</dbReference>
<dbReference type="EMBL" id="QFPP01000015">
    <property type="protein sequence ID" value="PZQ77587.1"/>
    <property type="molecule type" value="Genomic_DNA"/>
</dbReference>
<evidence type="ECO:0000256" key="10">
    <source>
        <dbReference type="SAM" id="Phobius"/>
    </source>
</evidence>
<feature type="transmembrane region" description="Helical" evidence="10">
    <location>
        <begin position="440"/>
        <end position="462"/>
    </location>
</feature>
<keyword evidence="4" id="KW-1003">Cell membrane</keyword>
<feature type="transmembrane region" description="Helical" evidence="10">
    <location>
        <begin position="356"/>
        <end position="378"/>
    </location>
</feature>
<comment type="subcellular location">
    <subcellularLocation>
        <location evidence="1">Cell membrane</location>
        <topology evidence="1">Multi-pass membrane protein</topology>
    </subcellularLocation>
    <subcellularLocation>
        <location evidence="9">Membrane</location>
        <topology evidence="9">Multi-pass membrane protein</topology>
    </subcellularLocation>
</comment>
<evidence type="ECO:0000256" key="8">
    <source>
        <dbReference type="ARBA" id="ARBA00023136"/>
    </source>
</evidence>
<organism evidence="15 16">
    <name type="scientific">Variovorax paradoxus</name>
    <dbReference type="NCBI Taxonomy" id="34073"/>
    <lineage>
        <taxon>Bacteria</taxon>
        <taxon>Pseudomonadati</taxon>
        <taxon>Pseudomonadota</taxon>
        <taxon>Betaproteobacteria</taxon>
        <taxon>Burkholderiales</taxon>
        <taxon>Comamonadaceae</taxon>
        <taxon>Variovorax</taxon>
    </lineage>
</organism>
<dbReference type="AlphaFoldDB" id="A0A2W5S4C7"/>
<evidence type="ECO:0000256" key="7">
    <source>
        <dbReference type="ARBA" id="ARBA00023065"/>
    </source>
</evidence>
<evidence type="ECO:0000313" key="16">
    <source>
        <dbReference type="Proteomes" id="UP000249135"/>
    </source>
</evidence>
<feature type="transmembrane region" description="Helical" evidence="10">
    <location>
        <begin position="20"/>
        <end position="41"/>
    </location>
</feature>
<feature type="domain" description="MrpA C-terminal/MbhD" evidence="13">
    <location>
        <begin position="598"/>
        <end position="662"/>
    </location>
</feature>
<feature type="transmembrane region" description="Helical" evidence="10">
    <location>
        <begin position="640"/>
        <end position="661"/>
    </location>
</feature>
<dbReference type="InterPro" id="IPR001516">
    <property type="entry name" value="Proton_antipo_N"/>
</dbReference>
<evidence type="ECO:0000256" key="1">
    <source>
        <dbReference type="ARBA" id="ARBA00004651"/>
    </source>
</evidence>
<feature type="transmembrane region" description="Helical" evidence="10">
    <location>
        <begin position="681"/>
        <end position="702"/>
    </location>
</feature>
<dbReference type="InterPro" id="IPR050616">
    <property type="entry name" value="CPA3_Na-H_Antiporter_A"/>
</dbReference>
<keyword evidence="3" id="KW-0050">Antiport</keyword>
<feature type="transmembrane region" description="Helical" evidence="10">
    <location>
        <begin position="72"/>
        <end position="94"/>
    </location>
</feature>
<dbReference type="InterPro" id="IPR001750">
    <property type="entry name" value="ND/Mrp_TM"/>
</dbReference>
<evidence type="ECO:0000259" key="13">
    <source>
        <dbReference type="Pfam" id="PF13244"/>
    </source>
</evidence>
<feature type="transmembrane region" description="Helical" evidence="10">
    <location>
        <begin position="155"/>
        <end position="177"/>
    </location>
</feature>
<evidence type="ECO:0000259" key="14">
    <source>
        <dbReference type="Pfam" id="PF20501"/>
    </source>
</evidence>
<protein>
    <submittedName>
        <fullName evidence="15">Cation:proton antiporter</fullName>
    </submittedName>
</protein>
<dbReference type="Pfam" id="PF20501">
    <property type="entry name" value="MbhE"/>
    <property type="match status" value="1"/>
</dbReference>